<dbReference type="InterPro" id="IPR036640">
    <property type="entry name" value="ABC1_TM_sf"/>
</dbReference>
<dbReference type="NCBIfam" id="TIGR01194">
    <property type="entry name" value="cyc_pep_trnsptr"/>
    <property type="match status" value="1"/>
</dbReference>
<feature type="transmembrane region" description="Helical" evidence="8">
    <location>
        <begin position="146"/>
        <end position="167"/>
    </location>
</feature>
<gene>
    <name evidence="11" type="ORF">AVL57_02455</name>
    <name evidence="12" type="ORF">Q4527_08620</name>
</gene>
<dbReference type="InterPro" id="IPR039421">
    <property type="entry name" value="Type_1_exporter"/>
</dbReference>
<dbReference type="PANTHER" id="PTHR24221:SF654">
    <property type="entry name" value="ATP-BINDING CASSETTE SUB-FAMILY B MEMBER 6"/>
    <property type="match status" value="1"/>
</dbReference>
<dbReference type="InterPro" id="IPR011527">
    <property type="entry name" value="ABC1_TM_dom"/>
</dbReference>
<keyword evidence="2" id="KW-0813">Transport</keyword>
<dbReference type="PROSITE" id="PS50893">
    <property type="entry name" value="ABC_TRANSPORTER_2"/>
    <property type="match status" value="1"/>
</dbReference>
<evidence type="ECO:0000256" key="2">
    <source>
        <dbReference type="ARBA" id="ARBA00022448"/>
    </source>
</evidence>
<keyword evidence="6 8" id="KW-1133">Transmembrane helix</keyword>
<dbReference type="GO" id="GO:0016887">
    <property type="term" value="F:ATP hydrolysis activity"/>
    <property type="evidence" value="ECO:0007669"/>
    <property type="project" value="InterPro"/>
</dbReference>
<dbReference type="Proteomes" id="UP000056750">
    <property type="component" value="Chromosome"/>
</dbReference>
<feature type="transmembrane region" description="Helical" evidence="8">
    <location>
        <begin position="123"/>
        <end position="140"/>
    </location>
</feature>
<name>A0AAW7Z1Y8_9ALTE</name>
<dbReference type="GO" id="GO:0005886">
    <property type="term" value="C:plasma membrane"/>
    <property type="evidence" value="ECO:0007669"/>
    <property type="project" value="UniProtKB-SubCell"/>
</dbReference>
<keyword evidence="7 8" id="KW-0472">Membrane</keyword>
<reference evidence="12" key="2">
    <citation type="submission" date="2023-07" db="EMBL/GenBank/DDBJ databases">
        <title>Genome content predicts the carbon catabolic preferences of heterotrophic bacteria.</title>
        <authorList>
            <person name="Gralka M."/>
        </authorList>
    </citation>
    <scope>NUCLEOTIDE SEQUENCE</scope>
    <source>
        <strain evidence="12">F2M12</strain>
    </source>
</reference>
<dbReference type="Gene3D" id="3.40.50.300">
    <property type="entry name" value="P-loop containing nucleotide triphosphate hydrolases"/>
    <property type="match status" value="1"/>
</dbReference>
<feature type="domain" description="ABC transporter" evidence="9">
    <location>
        <begin position="320"/>
        <end position="537"/>
    </location>
</feature>
<evidence type="ECO:0000256" key="6">
    <source>
        <dbReference type="ARBA" id="ARBA00022989"/>
    </source>
</evidence>
<feature type="transmembrane region" description="Helical" evidence="8">
    <location>
        <begin position="47"/>
        <end position="71"/>
    </location>
</feature>
<dbReference type="Pfam" id="PF00005">
    <property type="entry name" value="ABC_tran"/>
    <property type="match status" value="1"/>
</dbReference>
<dbReference type="InterPro" id="IPR027417">
    <property type="entry name" value="P-loop_NTPase"/>
</dbReference>
<dbReference type="SUPFAM" id="SSF90123">
    <property type="entry name" value="ABC transporter transmembrane region"/>
    <property type="match status" value="1"/>
</dbReference>
<dbReference type="GO" id="GO:0140359">
    <property type="term" value="F:ABC-type transporter activity"/>
    <property type="evidence" value="ECO:0007669"/>
    <property type="project" value="InterPro"/>
</dbReference>
<evidence type="ECO:0000256" key="3">
    <source>
        <dbReference type="ARBA" id="ARBA00022692"/>
    </source>
</evidence>
<evidence type="ECO:0000256" key="4">
    <source>
        <dbReference type="ARBA" id="ARBA00022741"/>
    </source>
</evidence>
<dbReference type="Pfam" id="PF00664">
    <property type="entry name" value="ABC_membrane"/>
    <property type="match status" value="1"/>
</dbReference>
<keyword evidence="5" id="KW-0067">ATP-binding</keyword>
<dbReference type="GO" id="GO:0015833">
    <property type="term" value="P:peptide transport"/>
    <property type="evidence" value="ECO:0007669"/>
    <property type="project" value="InterPro"/>
</dbReference>
<dbReference type="Gene3D" id="1.20.1560.10">
    <property type="entry name" value="ABC transporter type 1, transmembrane domain"/>
    <property type="match status" value="1"/>
</dbReference>
<dbReference type="PROSITE" id="PS50929">
    <property type="entry name" value="ABC_TM1F"/>
    <property type="match status" value="1"/>
</dbReference>
<dbReference type="GO" id="GO:1904680">
    <property type="term" value="F:peptide transmembrane transporter activity"/>
    <property type="evidence" value="ECO:0007669"/>
    <property type="project" value="InterPro"/>
</dbReference>
<evidence type="ECO:0000313" key="11">
    <source>
        <dbReference type="EMBL" id="AMJ72935.1"/>
    </source>
</evidence>
<dbReference type="SUPFAM" id="SSF52540">
    <property type="entry name" value="P-loop containing nucleoside triphosphate hydrolases"/>
    <property type="match status" value="1"/>
</dbReference>
<dbReference type="KEGG" id="asq:AVL57_02455"/>
<accession>A0AAW7Z1Y8</accession>
<keyword evidence="3 8" id="KW-0812">Transmembrane</keyword>
<feature type="domain" description="ABC transmembrane type-1" evidence="10">
    <location>
        <begin position="13"/>
        <end position="285"/>
    </location>
</feature>
<organism evidence="12 14">
    <name type="scientific">Alteromonas stellipolaris</name>
    <dbReference type="NCBI Taxonomy" id="233316"/>
    <lineage>
        <taxon>Bacteria</taxon>
        <taxon>Pseudomonadati</taxon>
        <taxon>Pseudomonadota</taxon>
        <taxon>Gammaproteobacteria</taxon>
        <taxon>Alteromonadales</taxon>
        <taxon>Alteromonadaceae</taxon>
        <taxon>Alteromonas/Salinimonas group</taxon>
        <taxon>Alteromonas</taxon>
    </lineage>
</organism>
<evidence type="ECO:0000259" key="9">
    <source>
        <dbReference type="PROSITE" id="PS50893"/>
    </source>
</evidence>
<comment type="subcellular location">
    <subcellularLocation>
        <location evidence="1">Cell membrane</location>
        <topology evidence="1">Multi-pass membrane protein</topology>
    </subcellularLocation>
</comment>
<evidence type="ECO:0000313" key="13">
    <source>
        <dbReference type="Proteomes" id="UP000056750"/>
    </source>
</evidence>
<dbReference type="InterPro" id="IPR015856">
    <property type="entry name" value="ABC_transpr_CbiO/EcfA_su"/>
</dbReference>
<dbReference type="InterPro" id="IPR003593">
    <property type="entry name" value="AAA+_ATPase"/>
</dbReference>
<evidence type="ECO:0000256" key="1">
    <source>
        <dbReference type="ARBA" id="ARBA00004651"/>
    </source>
</evidence>
<dbReference type="EMBL" id="JAUOQI010000005">
    <property type="protein sequence ID" value="MDO6577454.1"/>
    <property type="molecule type" value="Genomic_DNA"/>
</dbReference>
<dbReference type="InterPro" id="IPR005898">
    <property type="entry name" value="Cyc_pep_transpt_SyrD/YojI"/>
</dbReference>
<evidence type="ECO:0000256" key="7">
    <source>
        <dbReference type="ARBA" id="ARBA00023136"/>
    </source>
</evidence>
<feature type="transmembrane region" description="Helical" evidence="8">
    <location>
        <begin position="12"/>
        <end position="35"/>
    </location>
</feature>
<evidence type="ECO:0000313" key="12">
    <source>
        <dbReference type="EMBL" id="MDO6577454.1"/>
    </source>
</evidence>
<evidence type="ECO:0000259" key="10">
    <source>
        <dbReference type="PROSITE" id="PS50929"/>
    </source>
</evidence>
<feature type="transmembrane region" description="Helical" evidence="8">
    <location>
        <begin position="233"/>
        <end position="253"/>
    </location>
</feature>
<reference evidence="11 13" key="1">
    <citation type="submission" date="2015-12" db="EMBL/GenBank/DDBJ databases">
        <title>Intraspecies pangenome expansion in the marine bacterium Alteromonas.</title>
        <authorList>
            <person name="Lopez-Perez M."/>
            <person name="Rodriguez-Valera F."/>
        </authorList>
    </citation>
    <scope>NUCLEOTIDE SEQUENCE [LARGE SCALE GENOMIC DNA]</scope>
    <source>
        <strain evidence="11 13">LMG 21861</strain>
    </source>
</reference>
<evidence type="ECO:0000256" key="8">
    <source>
        <dbReference type="SAM" id="Phobius"/>
    </source>
</evidence>
<dbReference type="CDD" id="cd03225">
    <property type="entry name" value="ABC_cobalt_CbiO_domain1"/>
    <property type="match status" value="1"/>
</dbReference>
<dbReference type="AlphaFoldDB" id="A0AAW7Z1Y8"/>
<evidence type="ECO:0000313" key="14">
    <source>
        <dbReference type="Proteomes" id="UP001170717"/>
    </source>
</evidence>
<sequence length="537" mass="60572">MLFFFLKKFKGIMLISGLLSVFTAAASLGLFHVVGEYGEQGFSLTTGGIYLGLLTFLLCSSMLASYALSFFTSRSIHGVRHSLVTRILGSKFTTLEKAGRSRLYNVLTNDVNAISNALAEMPAFIYNALLMIACFGYLIYLSPIVFAIVISTVVVAGVFTSVIMKRISKDAFALRSRQDEVFEGYKGLLEGSKQLALSSFRKKHYLANVLNPQLDNLKESERRYGFSWDINRNISQSLIFLVLGAVIIVSQTMQSSHLVMSYLLILTYLAGPFGYVMGLWQSIIRAKVSLQKIESLQLDDQMYSNCEISHEQPDMHWDCIHFADIGFKYTESAEQFTLERINFSLKKGEVVFVTGGNGSGKSTFMHILLGLYKPTSGQILLDGEPVTEATISQYMNKMAIVLPDFYLYKSLVGKNGQEVDREKVNDMLRRFDLDQKVVLDEYGYESVSFSMGQRKRLALISAILEDKEIYVLDEWAADQDPHFRHVFYTQIIPWLKSQGKTIVAVTHDDKYFDCADHQIKFDLGNMEEVNRQLTSAA</sequence>
<evidence type="ECO:0000256" key="5">
    <source>
        <dbReference type="ARBA" id="ARBA00022840"/>
    </source>
</evidence>
<dbReference type="SMART" id="SM00382">
    <property type="entry name" value="AAA"/>
    <property type="match status" value="1"/>
</dbReference>
<dbReference type="GO" id="GO:0005524">
    <property type="term" value="F:ATP binding"/>
    <property type="evidence" value="ECO:0007669"/>
    <property type="project" value="UniProtKB-KW"/>
</dbReference>
<feature type="transmembrane region" description="Helical" evidence="8">
    <location>
        <begin position="259"/>
        <end position="280"/>
    </location>
</feature>
<dbReference type="EMBL" id="CP013926">
    <property type="protein sequence ID" value="AMJ72935.1"/>
    <property type="molecule type" value="Genomic_DNA"/>
</dbReference>
<dbReference type="PANTHER" id="PTHR24221">
    <property type="entry name" value="ATP-BINDING CASSETTE SUB-FAMILY B"/>
    <property type="match status" value="1"/>
</dbReference>
<dbReference type="InterPro" id="IPR003439">
    <property type="entry name" value="ABC_transporter-like_ATP-bd"/>
</dbReference>
<dbReference type="Proteomes" id="UP001170717">
    <property type="component" value="Unassembled WGS sequence"/>
</dbReference>
<keyword evidence="13" id="KW-1185">Reference proteome</keyword>
<dbReference type="RefSeq" id="WP_057794641.1">
    <property type="nucleotide sequence ID" value="NZ_CAXIBE010000024.1"/>
</dbReference>
<keyword evidence="4" id="KW-0547">Nucleotide-binding</keyword>
<proteinExistence type="predicted"/>
<protein>
    <submittedName>
        <fullName evidence="12">Cyclic peptide export ABC transporter</fullName>
    </submittedName>
    <submittedName>
        <fullName evidence="11">Cyclic peptide transporter</fullName>
    </submittedName>
</protein>